<accession>O50774</accession>
<dbReference type="KEGG" id="bbu:BB_J19"/>
<dbReference type="HOGENOM" id="CLU_833326_0_0_12"/>
<reference evidence="1 2" key="1">
    <citation type="journal article" date="1997" name="Nature">
        <title>Genomic sequence of a Lyme disease spirochaete, Borrelia burgdorferi.</title>
        <authorList>
            <person name="Fraser C.M."/>
            <person name="Casjens S."/>
            <person name="Huang W.M."/>
            <person name="Sutton G.G."/>
            <person name="Clayton R."/>
            <person name="Lathigra R."/>
            <person name="White O."/>
            <person name="Ketchum K.A."/>
            <person name="Dodson R."/>
            <person name="Hickey E.K."/>
            <person name="Gwinn M."/>
            <person name="Dougherty B."/>
            <person name="Tomb J.F."/>
            <person name="Fleischmann R.D."/>
            <person name="Richardson D."/>
            <person name="Peterson J."/>
            <person name="Kerlavage A.R."/>
            <person name="Quackenbush J."/>
            <person name="Salzberg S."/>
            <person name="Hanson M."/>
            <person name="van Vugt R."/>
            <person name="Palmer N."/>
            <person name="Adams M.D."/>
            <person name="Gocayne J."/>
            <person name="Weidman J."/>
            <person name="Utterback T."/>
            <person name="Watthey L."/>
            <person name="McDonald L."/>
            <person name="Artiach P."/>
            <person name="Bowman C."/>
            <person name="Garland S."/>
            <person name="Fuji C."/>
            <person name="Cotton M.D."/>
            <person name="Horst K."/>
            <person name="Roberts K."/>
            <person name="Hatch B."/>
            <person name="Smith H.O."/>
            <person name="Venter J.C."/>
        </authorList>
    </citation>
    <scope>NUCLEOTIDE SEQUENCE [LARGE SCALE GENOMIC DNA]</scope>
    <source>
        <strain evidence="2">ATCC 35210 / DSM 4680 / CIP 102532 / B31</strain>
    </source>
</reference>
<gene>
    <name evidence="1" type="ordered locus">BB_J19</name>
</gene>
<keyword evidence="2" id="KW-1185">Reference proteome</keyword>
<dbReference type="InterPro" id="IPR003459">
    <property type="entry name" value="Borrelia_plasmid_OrfA"/>
</dbReference>
<dbReference type="Proteomes" id="UP000001807">
    <property type="component" value="Plasmid lp38"/>
</dbReference>
<organism evidence="1 2">
    <name type="scientific">Borreliella burgdorferi (strain ATCC 35210 / DSM 4680 / CIP 102532 / B31)</name>
    <name type="common">Borrelia burgdorferi</name>
    <dbReference type="NCBI Taxonomy" id="224326"/>
    <lineage>
        <taxon>Bacteria</taxon>
        <taxon>Pseudomonadati</taxon>
        <taxon>Spirochaetota</taxon>
        <taxon>Spirochaetia</taxon>
        <taxon>Spirochaetales</taxon>
        <taxon>Borreliaceae</taxon>
        <taxon>Borreliella</taxon>
    </lineage>
</organism>
<geneLocation type="plasmid" evidence="1 2">
    <name>lp38</name>
</geneLocation>
<keyword evidence="1" id="KW-0614">Plasmid</keyword>
<dbReference type="OrthoDB" id="352079at2"/>
<dbReference type="RefSeq" id="WP_010890355.1">
    <property type="nucleotide sequence ID" value="NC_001856.1"/>
</dbReference>
<protein>
    <submittedName>
        <fullName evidence="1">Borrelia ORF-A superfamily</fullName>
    </submittedName>
</protein>
<proteinExistence type="predicted"/>
<dbReference type="EnsemblBacteria" id="AAC66089">
    <property type="protein sequence ID" value="AAC66089"/>
    <property type="gene ID" value="BB_J19"/>
</dbReference>
<evidence type="ECO:0000313" key="2">
    <source>
        <dbReference type="Proteomes" id="UP000001807"/>
    </source>
</evidence>
<dbReference type="Pfam" id="PF02414">
    <property type="entry name" value="Borrelia_orfA"/>
    <property type="match status" value="1"/>
</dbReference>
<dbReference type="PIR" id="D70247">
    <property type="entry name" value="D70247"/>
</dbReference>
<dbReference type="EMBL" id="AE000787">
    <property type="protein sequence ID" value="AAC66089.1"/>
    <property type="molecule type" value="Genomic_DNA"/>
</dbReference>
<name>O50774_BORBU</name>
<dbReference type="AlphaFoldDB" id="O50774"/>
<dbReference type="PATRIC" id="fig|224326.49.peg.1487"/>
<evidence type="ECO:0000313" key="1">
    <source>
        <dbReference type="EMBL" id="AAC66089.1"/>
    </source>
</evidence>
<sequence length="331" mass="39625">MALNLLNHNHNKTNTNKLLSKDSRLKKIISVINYLNKSFEKKYDISIYRIHFNSEKLKELYPHHQIDILRVLNSNISKEGYKPTVIRTLREDLRFLIHIKAIEKKILTFSNNLGKFKGKLCIYKVSPIAYKLISAYFEAYKADLYRKIKKSKDGLDTQNVTKNVTVYINYHKNIYNKNSIETVFKKSYTKKKTKKKNKKEFTKNNLEKRLKLPEEITKEIISIAKKTKNPDKTYKNTLFNYKDFLNYLSYDYKKEDISYFFLSKLKEYKNKIHFMRKYAPYKTDFYLLAGEFKDSYHSKWKTNKKTNFSGHVKEIANNILSKILEKELKFE</sequence>